<organism evidence="4 5">
    <name type="scientific">Eiseniibacteriota bacterium</name>
    <dbReference type="NCBI Taxonomy" id="2212470"/>
    <lineage>
        <taxon>Bacteria</taxon>
        <taxon>Candidatus Eiseniibacteriota</taxon>
    </lineage>
</organism>
<dbReference type="InterPro" id="IPR028974">
    <property type="entry name" value="TSP_type-3_rpt"/>
</dbReference>
<dbReference type="AlphaFoldDB" id="A0A538UCT1"/>
<dbReference type="SUPFAM" id="SSF56925">
    <property type="entry name" value="OMPA-like"/>
    <property type="match status" value="1"/>
</dbReference>
<evidence type="ECO:0000313" key="5">
    <source>
        <dbReference type="Proteomes" id="UP000319771"/>
    </source>
</evidence>
<name>A0A538UCT1_UNCEI</name>
<evidence type="ECO:0000256" key="1">
    <source>
        <dbReference type="ARBA" id="ARBA00022729"/>
    </source>
</evidence>
<dbReference type="Gene3D" id="2.40.160.20">
    <property type="match status" value="1"/>
</dbReference>
<evidence type="ECO:0000259" key="3">
    <source>
        <dbReference type="Pfam" id="PF13505"/>
    </source>
</evidence>
<dbReference type="InterPro" id="IPR011250">
    <property type="entry name" value="OMP/PagP_B-barrel"/>
</dbReference>
<dbReference type="Proteomes" id="UP000319771">
    <property type="component" value="Unassembled WGS sequence"/>
</dbReference>
<sequence>MIRHRLSLIFLGLMLASPAAAQIMGRPFEFSGQVGWNHYDTRAHMQAGPGVSGRVGWRTQPWLVLEGQVYYARSKADTVPKQDHTLLGASLDLRLNLRSPEGRAVPFLLAGGGVTRSSSTGHPPDQLKRGSGEAGIGMLFDVAGNQRLYVRTQVTDLFFRDRGAHEFSNDFSVTAGLQYLWGGKPHDSDLDGVRDWLDTCPATPLGCKVDAKGCPTDSDGDGVCDGVDKCP</sequence>
<evidence type="ECO:0000313" key="4">
    <source>
        <dbReference type="EMBL" id="TMQ73718.1"/>
    </source>
</evidence>
<dbReference type="EMBL" id="VBPB01000048">
    <property type="protein sequence ID" value="TMQ73718.1"/>
    <property type="molecule type" value="Genomic_DNA"/>
</dbReference>
<protein>
    <submittedName>
        <fullName evidence="4">Porin family protein</fullName>
    </submittedName>
</protein>
<feature type="signal peptide" evidence="2">
    <location>
        <begin position="1"/>
        <end position="21"/>
    </location>
</feature>
<proteinExistence type="predicted"/>
<feature type="domain" description="Outer membrane protein beta-barrel" evidence="3">
    <location>
        <begin position="11"/>
        <end position="176"/>
    </location>
</feature>
<accession>A0A538UCT1</accession>
<evidence type="ECO:0000256" key="2">
    <source>
        <dbReference type="SAM" id="SignalP"/>
    </source>
</evidence>
<dbReference type="GO" id="GO:0007155">
    <property type="term" value="P:cell adhesion"/>
    <property type="evidence" value="ECO:0007669"/>
    <property type="project" value="InterPro"/>
</dbReference>
<comment type="caution">
    <text evidence="4">The sequence shown here is derived from an EMBL/GenBank/DDBJ whole genome shotgun (WGS) entry which is preliminary data.</text>
</comment>
<dbReference type="Pfam" id="PF13505">
    <property type="entry name" value="OMP_b-brl"/>
    <property type="match status" value="1"/>
</dbReference>
<dbReference type="InterPro" id="IPR027385">
    <property type="entry name" value="Beta-barrel_OMP"/>
</dbReference>
<gene>
    <name evidence="4" type="ORF">E6K81_03325</name>
</gene>
<dbReference type="GO" id="GO:0005509">
    <property type="term" value="F:calcium ion binding"/>
    <property type="evidence" value="ECO:0007669"/>
    <property type="project" value="InterPro"/>
</dbReference>
<dbReference type="SUPFAM" id="SSF103647">
    <property type="entry name" value="TSP type-3 repeat"/>
    <property type="match status" value="1"/>
</dbReference>
<keyword evidence="1 2" id="KW-0732">Signal</keyword>
<feature type="non-terminal residue" evidence="4">
    <location>
        <position position="231"/>
    </location>
</feature>
<reference evidence="4 5" key="1">
    <citation type="journal article" date="2019" name="Nat. Microbiol.">
        <title>Mediterranean grassland soil C-N compound turnover is dependent on rainfall and depth, and is mediated by genomically divergent microorganisms.</title>
        <authorList>
            <person name="Diamond S."/>
            <person name="Andeer P.F."/>
            <person name="Li Z."/>
            <person name="Crits-Christoph A."/>
            <person name="Burstein D."/>
            <person name="Anantharaman K."/>
            <person name="Lane K.R."/>
            <person name="Thomas B.C."/>
            <person name="Pan C."/>
            <person name="Northen T.R."/>
            <person name="Banfield J.F."/>
        </authorList>
    </citation>
    <scope>NUCLEOTIDE SEQUENCE [LARGE SCALE GENOMIC DNA]</scope>
    <source>
        <strain evidence="4">WS_11</strain>
    </source>
</reference>
<feature type="chain" id="PRO_5022172421" evidence="2">
    <location>
        <begin position="22"/>
        <end position="231"/>
    </location>
</feature>
<dbReference type="Pfam" id="PF02412">
    <property type="entry name" value="TSP_3"/>
    <property type="match status" value="1"/>
</dbReference>
<dbReference type="InterPro" id="IPR003367">
    <property type="entry name" value="Thrombospondin_3-like_rpt"/>
</dbReference>